<sequence>MGPFWFTRGMAFLPVFLVIWTYLTFTISYIMSVSKGDVDPGFPYISDTGARRPESSVFGQMLNISAVVALTCLYIRYKQVDGYIEKLALDMQTRMNRLNKAGLVLAVLICLGISLVANFQETSVLGVHIVGAMMAFGLGTIYELMHCYITYKMFPDINGKSVFHARLVIACISLMALLGGFVATAFITSTDKNAVIKFHWKPGQPGYAAHLASTILEWILAASFLAYFFTFIRDFQKITIRTNTHLHQDNLYHDRGEILQNELADGASLA</sequence>
<protein>
    <recommendedName>
        <fullName evidence="7">CWH43-like N-terminal domain-containing protein</fullName>
    </recommendedName>
</protein>
<feature type="domain" description="CWH43-like N-terminal" evidence="7">
    <location>
        <begin position="10"/>
        <end position="238"/>
    </location>
</feature>
<dbReference type="InterPro" id="IPR019402">
    <property type="entry name" value="CWH43_N"/>
</dbReference>
<evidence type="ECO:0000256" key="6">
    <source>
        <dbReference type="SAM" id="Phobius"/>
    </source>
</evidence>
<proteinExistence type="inferred from homology"/>
<dbReference type="PANTHER" id="PTHR21324:SF18">
    <property type="entry name" value="DNA DAMAGE-REGULATED AUTOPHAGY MODULATOR PROTEIN 1-LIKE"/>
    <property type="match status" value="1"/>
</dbReference>
<name>A0ABP0GMN5_CLALP</name>
<evidence type="ECO:0000256" key="4">
    <source>
        <dbReference type="ARBA" id="ARBA00022989"/>
    </source>
</evidence>
<feature type="transmembrane region" description="Helical" evidence="6">
    <location>
        <begin position="12"/>
        <end position="31"/>
    </location>
</feature>
<dbReference type="Pfam" id="PF10277">
    <property type="entry name" value="Frag1"/>
    <property type="match status" value="1"/>
</dbReference>
<dbReference type="PANTHER" id="PTHR21324">
    <property type="entry name" value="FASTING-INDUCIBLE INTEGRAL MEMBRANE PROTEIN TM6P1-RELATED"/>
    <property type="match status" value="1"/>
</dbReference>
<feature type="transmembrane region" description="Helical" evidence="6">
    <location>
        <begin position="98"/>
        <end position="119"/>
    </location>
</feature>
<comment type="subcellular location">
    <subcellularLocation>
        <location evidence="1">Endomembrane system</location>
        <topology evidence="1">Multi-pass membrane protein</topology>
    </subcellularLocation>
</comment>
<reference evidence="8 9" key="1">
    <citation type="submission" date="2024-02" db="EMBL/GenBank/DDBJ databases">
        <authorList>
            <person name="Daric V."/>
            <person name="Darras S."/>
        </authorList>
    </citation>
    <scope>NUCLEOTIDE SEQUENCE [LARGE SCALE GENOMIC DNA]</scope>
</reference>
<feature type="transmembrane region" description="Helical" evidence="6">
    <location>
        <begin position="207"/>
        <end position="232"/>
    </location>
</feature>
<comment type="similarity">
    <text evidence="2">Belongs to the DRAM/TMEM150 family.</text>
</comment>
<dbReference type="Proteomes" id="UP001642483">
    <property type="component" value="Unassembled WGS sequence"/>
</dbReference>
<feature type="transmembrane region" description="Helical" evidence="6">
    <location>
        <begin position="57"/>
        <end position="77"/>
    </location>
</feature>
<gene>
    <name evidence="8" type="ORF">CVLEPA_LOCUS25019</name>
</gene>
<evidence type="ECO:0000256" key="3">
    <source>
        <dbReference type="ARBA" id="ARBA00022692"/>
    </source>
</evidence>
<keyword evidence="9" id="KW-1185">Reference proteome</keyword>
<feature type="transmembrane region" description="Helical" evidence="6">
    <location>
        <begin position="125"/>
        <end position="144"/>
    </location>
</feature>
<accession>A0ABP0GMN5</accession>
<comment type="caution">
    <text evidence="8">The sequence shown here is derived from an EMBL/GenBank/DDBJ whole genome shotgun (WGS) entry which is preliminary data.</text>
</comment>
<evidence type="ECO:0000259" key="7">
    <source>
        <dbReference type="Pfam" id="PF10277"/>
    </source>
</evidence>
<dbReference type="InterPro" id="IPR050911">
    <property type="entry name" value="DRAM/TMEM150_Autophagy_Mod"/>
</dbReference>
<feature type="transmembrane region" description="Helical" evidence="6">
    <location>
        <begin position="165"/>
        <end position="187"/>
    </location>
</feature>
<evidence type="ECO:0000313" key="8">
    <source>
        <dbReference type="EMBL" id="CAK8692298.1"/>
    </source>
</evidence>
<evidence type="ECO:0000256" key="1">
    <source>
        <dbReference type="ARBA" id="ARBA00004127"/>
    </source>
</evidence>
<keyword evidence="5 6" id="KW-0472">Membrane</keyword>
<evidence type="ECO:0000256" key="2">
    <source>
        <dbReference type="ARBA" id="ARBA00006565"/>
    </source>
</evidence>
<dbReference type="EMBL" id="CAWYQH010000130">
    <property type="protein sequence ID" value="CAK8692298.1"/>
    <property type="molecule type" value="Genomic_DNA"/>
</dbReference>
<evidence type="ECO:0000256" key="5">
    <source>
        <dbReference type="ARBA" id="ARBA00023136"/>
    </source>
</evidence>
<evidence type="ECO:0000313" key="9">
    <source>
        <dbReference type="Proteomes" id="UP001642483"/>
    </source>
</evidence>
<keyword evidence="4 6" id="KW-1133">Transmembrane helix</keyword>
<keyword evidence="3 6" id="KW-0812">Transmembrane</keyword>
<organism evidence="8 9">
    <name type="scientific">Clavelina lepadiformis</name>
    <name type="common">Light-bulb sea squirt</name>
    <name type="synonym">Ascidia lepadiformis</name>
    <dbReference type="NCBI Taxonomy" id="159417"/>
    <lineage>
        <taxon>Eukaryota</taxon>
        <taxon>Metazoa</taxon>
        <taxon>Chordata</taxon>
        <taxon>Tunicata</taxon>
        <taxon>Ascidiacea</taxon>
        <taxon>Aplousobranchia</taxon>
        <taxon>Clavelinidae</taxon>
        <taxon>Clavelina</taxon>
    </lineage>
</organism>